<reference evidence="2" key="1">
    <citation type="submission" date="2018-01" db="EMBL/GenBank/DDBJ databases">
        <title>An insight into the sialome of Amazonian anophelines.</title>
        <authorList>
            <person name="Ribeiro J.M."/>
            <person name="Scarpassa V."/>
            <person name="Calvo E."/>
        </authorList>
    </citation>
    <scope>NUCLEOTIDE SEQUENCE</scope>
</reference>
<keyword evidence="1" id="KW-0472">Membrane</keyword>
<dbReference type="EMBL" id="GGFL01012633">
    <property type="protein sequence ID" value="MBW76811.1"/>
    <property type="molecule type" value="Transcribed_RNA"/>
</dbReference>
<keyword evidence="1" id="KW-0812">Transmembrane</keyword>
<organism evidence="2">
    <name type="scientific">Anopheles darlingi</name>
    <name type="common">Mosquito</name>
    <dbReference type="NCBI Taxonomy" id="43151"/>
    <lineage>
        <taxon>Eukaryota</taxon>
        <taxon>Metazoa</taxon>
        <taxon>Ecdysozoa</taxon>
        <taxon>Arthropoda</taxon>
        <taxon>Hexapoda</taxon>
        <taxon>Insecta</taxon>
        <taxon>Pterygota</taxon>
        <taxon>Neoptera</taxon>
        <taxon>Endopterygota</taxon>
        <taxon>Diptera</taxon>
        <taxon>Nematocera</taxon>
        <taxon>Culicoidea</taxon>
        <taxon>Culicidae</taxon>
        <taxon>Anophelinae</taxon>
        <taxon>Anopheles</taxon>
    </lineage>
</organism>
<dbReference type="AlphaFoldDB" id="A0A2M4DH20"/>
<keyword evidence="1" id="KW-1133">Transmembrane helix</keyword>
<evidence type="ECO:0000256" key="1">
    <source>
        <dbReference type="SAM" id="Phobius"/>
    </source>
</evidence>
<accession>A0A2M4DH20</accession>
<protein>
    <submittedName>
        <fullName evidence="2">Putative secreted protein</fullName>
    </submittedName>
</protein>
<sequence>MFTPPKASARSTMMLVSGAVLLVKIVVSFVRLLPFTKSWKLSISVYTRPNAVATGPVVLLESVFRAVARRPPLVRTAVAMD</sequence>
<feature type="transmembrane region" description="Helical" evidence="1">
    <location>
        <begin position="12"/>
        <end position="33"/>
    </location>
</feature>
<proteinExistence type="predicted"/>
<evidence type="ECO:0000313" key="2">
    <source>
        <dbReference type="EMBL" id="MBW76811.1"/>
    </source>
</evidence>
<name>A0A2M4DH20_ANODA</name>